<accession>A0ABR3GZR3</accession>
<keyword evidence="7 15" id="KW-0479">Metal-binding</keyword>
<evidence type="ECO:0000313" key="18">
    <source>
        <dbReference type="Proteomes" id="UP001549920"/>
    </source>
</evidence>
<dbReference type="InterPro" id="IPR002401">
    <property type="entry name" value="Cyt_P450_E_grp-I"/>
</dbReference>
<comment type="similarity">
    <text evidence="4 15">Belongs to the cytochrome P450 family.</text>
</comment>
<evidence type="ECO:0000256" key="16">
    <source>
        <dbReference type="SAM" id="Phobius"/>
    </source>
</evidence>
<dbReference type="InterPro" id="IPR001128">
    <property type="entry name" value="Cyt_P450"/>
</dbReference>
<keyword evidence="16" id="KW-1133">Transmembrane helix</keyword>
<evidence type="ECO:0000256" key="7">
    <source>
        <dbReference type="ARBA" id="ARBA00022723"/>
    </source>
</evidence>
<keyword evidence="16" id="KW-0812">Transmembrane</keyword>
<evidence type="ECO:0000256" key="9">
    <source>
        <dbReference type="ARBA" id="ARBA00022848"/>
    </source>
</evidence>
<evidence type="ECO:0000256" key="5">
    <source>
        <dbReference type="ARBA" id="ARBA00012109"/>
    </source>
</evidence>
<dbReference type="Proteomes" id="UP001549920">
    <property type="component" value="Unassembled WGS sequence"/>
</dbReference>
<dbReference type="InterPro" id="IPR036396">
    <property type="entry name" value="Cyt_P450_sf"/>
</dbReference>
<feature type="transmembrane region" description="Helical" evidence="16">
    <location>
        <begin position="228"/>
        <end position="249"/>
    </location>
</feature>
<keyword evidence="8" id="KW-0256">Endoplasmic reticulum</keyword>
<evidence type="ECO:0000256" key="11">
    <source>
        <dbReference type="ARBA" id="ARBA00023004"/>
    </source>
</evidence>
<dbReference type="EMBL" id="JBEUOH010000031">
    <property type="protein sequence ID" value="KAL0852993.1"/>
    <property type="molecule type" value="Genomic_DNA"/>
</dbReference>
<dbReference type="PANTHER" id="PTHR24292">
    <property type="entry name" value="CYTOCHROME P450"/>
    <property type="match status" value="1"/>
</dbReference>
<comment type="cofactor">
    <cofactor evidence="1">
        <name>heme</name>
        <dbReference type="ChEBI" id="CHEBI:30413"/>
    </cofactor>
</comment>
<keyword evidence="11 15" id="KW-0408">Iron</keyword>
<sequence length="498" mass="57474">MDGLFYYWFYFLTPLVVSYLVYLYCSYKQNYWTRRGVIQLKSTSKIFGDFKNGALFRTGPGLHFGELYREAPADAPYVGIYIFHKPGLLLRDPEIVKQVLVRDFNNFTNRHFAGRQQKDSIGMLNLFGIRDPAWSYLRRKISPTLNGQKRMNQTVPLMMESAKSMMDFLSKKTSSEKSKEIDVQDLSYKFTSDLIANVALGTKTDCFNYPDSYYCKCLMSLFYSFKRMVALVSVFFMPELVDAIGWPLLFDSSFIRKIFWKAVESREETGEKRGDYIDEVIQLKNGKQDPVYKFEGDNLVYQSGTFFSGFESSAIATTFLLMELAKDKECQDRARKDIQEAIAKHGWTVKAFDEMKYLGQCLSESLRLHPTVSTLDRYPLTDYQIPNTDLVLKKGTPIFISMYGLHGDARYFEDPEVFKPERFDSDRVVSDAYIPFSIGPRMCLGVHLGQLHVKVALSMILTEYELRQKTPDVKMDHRSTFTAAADGINVEFTKLIMI</sequence>
<feature type="transmembrane region" description="Helical" evidence="16">
    <location>
        <begin position="6"/>
        <end position="25"/>
    </location>
</feature>
<name>A0ABR3GZR3_LOXSC</name>
<dbReference type="InterPro" id="IPR017972">
    <property type="entry name" value="Cyt_P450_CS"/>
</dbReference>
<dbReference type="InterPro" id="IPR050476">
    <property type="entry name" value="Insect_CytP450_Detox"/>
</dbReference>
<evidence type="ECO:0000256" key="13">
    <source>
        <dbReference type="ARBA" id="ARBA00023136"/>
    </source>
</evidence>
<gene>
    <name evidence="17" type="ORF">ABMA27_012776</name>
</gene>
<keyword evidence="9" id="KW-0492">Microsome</keyword>
<dbReference type="PRINTS" id="PR00385">
    <property type="entry name" value="P450"/>
</dbReference>
<evidence type="ECO:0000256" key="4">
    <source>
        <dbReference type="ARBA" id="ARBA00010617"/>
    </source>
</evidence>
<dbReference type="SUPFAM" id="SSF48264">
    <property type="entry name" value="Cytochrome P450"/>
    <property type="match status" value="1"/>
</dbReference>
<dbReference type="EC" id="1.14.14.1" evidence="5"/>
<comment type="caution">
    <text evidence="17">The sequence shown here is derived from an EMBL/GenBank/DDBJ whole genome shotgun (WGS) entry which is preliminary data.</text>
</comment>
<evidence type="ECO:0000256" key="12">
    <source>
        <dbReference type="ARBA" id="ARBA00023033"/>
    </source>
</evidence>
<evidence type="ECO:0000256" key="2">
    <source>
        <dbReference type="ARBA" id="ARBA00004174"/>
    </source>
</evidence>
<evidence type="ECO:0000256" key="3">
    <source>
        <dbReference type="ARBA" id="ARBA00004406"/>
    </source>
</evidence>
<evidence type="ECO:0000313" key="17">
    <source>
        <dbReference type="EMBL" id="KAL0852993.1"/>
    </source>
</evidence>
<evidence type="ECO:0000256" key="14">
    <source>
        <dbReference type="ARBA" id="ARBA00047827"/>
    </source>
</evidence>
<proteinExistence type="inferred from homology"/>
<keyword evidence="10 15" id="KW-0560">Oxidoreductase</keyword>
<evidence type="ECO:0000256" key="10">
    <source>
        <dbReference type="ARBA" id="ARBA00023002"/>
    </source>
</evidence>
<protein>
    <recommendedName>
        <fullName evidence="5">unspecific monooxygenase</fullName>
        <ecNumber evidence="5">1.14.14.1</ecNumber>
    </recommendedName>
</protein>
<comment type="subcellular location">
    <subcellularLocation>
        <location evidence="3">Endoplasmic reticulum membrane</location>
        <topology evidence="3">Peripheral membrane protein</topology>
    </subcellularLocation>
    <subcellularLocation>
        <location evidence="2">Microsome membrane</location>
        <topology evidence="2">Peripheral membrane protein</topology>
    </subcellularLocation>
</comment>
<keyword evidence="18" id="KW-1185">Reference proteome</keyword>
<keyword evidence="12 15" id="KW-0503">Monooxygenase</keyword>
<keyword evidence="6 15" id="KW-0349">Heme</keyword>
<comment type="catalytic activity">
    <reaction evidence="14">
        <text>an organic molecule + reduced [NADPH--hemoprotein reductase] + O2 = an alcohol + oxidized [NADPH--hemoprotein reductase] + H2O + H(+)</text>
        <dbReference type="Rhea" id="RHEA:17149"/>
        <dbReference type="Rhea" id="RHEA-COMP:11964"/>
        <dbReference type="Rhea" id="RHEA-COMP:11965"/>
        <dbReference type="ChEBI" id="CHEBI:15377"/>
        <dbReference type="ChEBI" id="CHEBI:15378"/>
        <dbReference type="ChEBI" id="CHEBI:15379"/>
        <dbReference type="ChEBI" id="CHEBI:30879"/>
        <dbReference type="ChEBI" id="CHEBI:57618"/>
        <dbReference type="ChEBI" id="CHEBI:58210"/>
        <dbReference type="ChEBI" id="CHEBI:142491"/>
        <dbReference type="EC" id="1.14.14.1"/>
    </reaction>
</comment>
<dbReference type="Gene3D" id="1.10.630.10">
    <property type="entry name" value="Cytochrome P450"/>
    <property type="match status" value="1"/>
</dbReference>
<dbReference type="PRINTS" id="PR00463">
    <property type="entry name" value="EP450I"/>
</dbReference>
<keyword evidence="13 16" id="KW-0472">Membrane</keyword>
<evidence type="ECO:0000256" key="8">
    <source>
        <dbReference type="ARBA" id="ARBA00022824"/>
    </source>
</evidence>
<dbReference type="PROSITE" id="PS00086">
    <property type="entry name" value="CYTOCHROME_P450"/>
    <property type="match status" value="1"/>
</dbReference>
<dbReference type="Pfam" id="PF00067">
    <property type="entry name" value="p450"/>
    <property type="match status" value="1"/>
</dbReference>
<evidence type="ECO:0000256" key="6">
    <source>
        <dbReference type="ARBA" id="ARBA00022617"/>
    </source>
</evidence>
<evidence type="ECO:0000256" key="1">
    <source>
        <dbReference type="ARBA" id="ARBA00001971"/>
    </source>
</evidence>
<dbReference type="PANTHER" id="PTHR24292:SF45">
    <property type="entry name" value="CYTOCHROME P450 6G1-RELATED"/>
    <property type="match status" value="1"/>
</dbReference>
<organism evidence="17 18">
    <name type="scientific">Loxostege sticticalis</name>
    <name type="common">Beet webworm moth</name>
    <dbReference type="NCBI Taxonomy" id="481309"/>
    <lineage>
        <taxon>Eukaryota</taxon>
        <taxon>Metazoa</taxon>
        <taxon>Ecdysozoa</taxon>
        <taxon>Arthropoda</taxon>
        <taxon>Hexapoda</taxon>
        <taxon>Insecta</taxon>
        <taxon>Pterygota</taxon>
        <taxon>Neoptera</taxon>
        <taxon>Endopterygota</taxon>
        <taxon>Lepidoptera</taxon>
        <taxon>Glossata</taxon>
        <taxon>Ditrysia</taxon>
        <taxon>Pyraloidea</taxon>
        <taxon>Crambidae</taxon>
        <taxon>Pyraustinae</taxon>
        <taxon>Loxostege</taxon>
    </lineage>
</organism>
<reference evidence="17 18" key="1">
    <citation type="submission" date="2024-06" db="EMBL/GenBank/DDBJ databases">
        <title>A chromosome-level genome assembly of beet webworm, Loxostege sticticalis.</title>
        <authorList>
            <person name="Zhang Y."/>
        </authorList>
    </citation>
    <scope>NUCLEOTIDE SEQUENCE [LARGE SCALE GENOMIC DNA]</scope>
    <source>
        <strain evidence="17">AQ026</strain>
        <tissue evidence="17">Whole body</tissue>
    </source>
</reference>
<evidence type="ECO:0000256" key="15">
    <source>
        <dbReference type="RuleBase" id="RU000461"/>
    </source>
</evidence>
<dbReference type="CDD" id="cd11056">
    <property type="entry name" value="CYP6-like"/>
    <property type="match status" value="1"/>
</dbReference>